<keyword evidence="1" id="KW-1133">Transmembrane helix</keyword>
<dbReference type="AlphaFoldDB" id="A0A518V625"/>
<feature type="transmembrane region" description="Helical" evidence="1">
    <location>
        <begin position="6"/>
        <end position="28"/>
    </location>
</feature>
<accession>A0A518V625</accession>
<reference evidence="2 3" key="1">
    <citation type="submission" date="2018-11" db="EMBL/GenBank/DDBJ databases">
        <title>Phylogenetic determinants of toxin gene distribution in genomes of Brevibacillus laterosporus.</title>
        <authorList>
            <person name="Glare T.R."/>
            <person name="Durrant A."/>
            <person name="Berry C."/>
            <person name="Palma L."/>
            <person name="Ormskirk M."/>
            <person name="Cox M.O."/>
        </authorList>
    </citation>
    <scope>NUCLEOTIDE SEQUENCE [LARGE SCALE GENOMIC DNA]</scope>
    <source>
        <strain evidence="2 3">1821L</strain>
    </source>
</reference>
<keyword evidence="3" id="KW-1185">Reference proteome</keyword>
<dbReference type="EMBL" id="CP033464">
    <property type="protein sequence ID" value="QDX92467.1"/>
    <property type="molecule type" value="Genomic_DNA"/>
</dbReference>
<keyword evidence="1" id="KW-0812">Transmembrane</keyword>
<dbReference type="Proteomes" id="UP000319432">
    <property type="component" value="Chromosome"/>
</dbReference>
<organism evidence="2 3">
    <name type="scientific">Brevibacillus laterosporus</name>
    <name type="common">Bacillus laterosporus</name>
    <dbReference type="NCBI Taxonomy" id="1465"/>
    <lineage>
        <taxon>Bacteria</taxon>
        <taxon>Bacillati</taxon>
        <taxon>Bacillota</taxon>
        <taxon>Bacilli</taxon>
        <taxon>Bacillales</taxon>
        <taxon>Paenibacillaceae</taxon>
        <taxon>Brevibacillus</taxon>
    </lineage>
</organism>
<gene>
    <name evidence="2" type="ORF">EEL30_09100</name>
</gene>
<protein>
    <submittedName>
        <fullName evidence="2">Uncharacterized protein</fullName>
    </submittedName>
</protein>
<keyword evidence="1" id="KW-0472">Membrane</keyword>
<evidence type="ECO:0000256" key="1">
    <source>
        <dbReference type="SAM" id="Phobius"/>
    </source>
</evidence>
<sequence length="62" mass="7251">MIEDLVVFLFFLSCYLMLGCMVLIPASLLPDFKFSFKEKVLLLIEWLPILIYLIHISENQEG</sequence>
<name>A0A518V625_BRELA</name>
<evidence type="ECO:0000313" key="3">
    <source>
        <dbReference type="Proteomes" id="UP000319432"/>
    </source>
</evidence>
<proteinExistence type="predicted"/>
<evidence type="ECO:0000313" key="2">
    <source>
        <dbReference type="EMBL" id="QDX92467.1"/>
    </source>
</evidence>